<dbReference type="Proteomes" id="UP000316726">
    <property type="component" value="Chromosome 13"/>
</dbReference>
<dbReference type="InterPro" id="IPR023299">
    <property type="entry name" value="ATPase_P-typ_cyto_dom_N"/>
</dbReference>
<name>A0A5B8MWI7_9CHLO</name>
<dbReference type="InterPro" id="IPR027256">
    <property type="entry name" value="P-typ_ATPase_IB"/>
</dbReference>
<reference evidence="13 14" key="1">
    <citation type="submission" date="2018-07" db="EMBL/GenBank/DDBJ databases">
        <title>The complete nuclear genome of the prasinophyte Chloropicon primus (CCMP1205).</title>
        <authorList>
            <person name="Pombert J.-F."/>
            <person name="Otis C."/>
            <person name="Turmel M."/>
            <person name="Lemieux C."/>
        </authorList>
    </citation>
    <scope>NUCLEOTIDE SEQUENCE [LARGE SCALE GENOMIC DNA]</scope>
    <source>
        <strain evidence="13 14">CCMP1205</strain>
    </source>
</reference>
<dbReference type="InterPro" id="IPR036412">
    <property type="entry name" value="HAD-like_sf"/>
</dbReference>
<dbReference type="PANTHER" id="PTHR43520:SF19">
    <property type="entry name" value="COPPER-TRANSPORTING ATPASE PAA2, CHLOROPLASTIC"/>
    <property type="match status" value="1"/>
</dbReference>
<evidence type="ECO:0000313" key="14">
    <source>
        <dbReference type="Proteomes" id="UP000316726"/>
    </source>
</evidence>
<evidence type="ECO:0000256" key="6">
    <source>
        <dbReference type="ARBA" id="ARBA00022840"/>
    </source>
</evidence>
<dbReference type="Gene3D" id="3.40.50.1000">
    <property type="entry name" value="HAD superfamily/HAD-like"/>
    <property type="match status" value="1"/>
</dbReference>
<protein>
    <submittedName>
        <fullName evidence="13">Heavy metal transporting ATPase</fullName>
    </submittedName>
</protein>
<dbReference type="InterPro" id="IPR059000">
    <property type="entry name" value="ATPase_P-type_domA"/>
</dbReference>
<dbReference type="SFLD" id="SFLDF00027">
    <property type="entry name" value="p-type_atpase"/>
    <property type="match status" value="1"/>
</dbReference>
<keyword evidence="14" id="KW-1185">Reference proteome</keyword>
<feature type="transmembrane region" description="Helical" evidence="10">
    <location>
        <begin position="874"/>
        <end position="893"/>
    </location>
</feature>
<dbReference type="InterPro" id="IPR018303">
    <property type="entry name" value="ATPase_P-typ_P_site"/>
</dbReference>
<accession>A0A5B8MWI7</accession>
<feature type="domain" description="HMA" evidence="12">
    <location>
        <begin position="105"/>
        <end position="176"/>
    </location>
</feature>
<dbReference type="GO" id="GO:0043682">
    <property type="term" value="F:P-type divalent copper transporter activity"/>
    <property type="evidence" value="ECO:0007669"/>
    <property type="project" value="TreeGrafter"/>
</dbReference>
<dbReference type="OrthoDB" id="432719at2759"/>
<evidence type="ECO:0000256" key="11">
    <source>
        <dbReference type="SAM" id="MobiDB-lite"/>
    </source>
</evidence>
<comment type="subcellular location">
    <subcellularLocation>
        <location evidence="1">Membrane</location>
        <topology evidence="1">Multi-pass membrane protein</topology>
    </subcellularLocation>
</comment>
<gene>
    <name evidence="13" type="ORF">A3770_13p70540</name>
</gene>
<keyword evidence="7" id="KW-1278">Translocase</keyword>
<dbReference type="GO" id="GO:0016887">
    <property type="term" value="F:ATP hydrolysis activity"/>
    <property type="evidence" value="ECO:0007669"/>
    <property type="project" value="InterPro"/>
</dbReference>
<sequence>MASLTPASALMRGKAGGGLRAGASRAIRRPLGRSYKPPPTQSSARLPFHLHLQQHQRQGLGPSSSAGGRSLAQWRRLASQRVEAVVRTTGEEDATELSSEPGKETTVLLEVSGMRCGGCSANVKKKLLEHPKVSKASVNLLTGTAAITVELVDGGSAESTAIEVAEAVESKGFKCALRTGEASTTAGGDQREEEESDWDDFRGLAFSAGFLALCCGHHLGHVFHAAGLHQLAGFFGGHTAAVGMGSGGFNLFGNRFVQSAAATAALLGPGREIITDGFKSLVNGVPNMNTLVGIGSGAALAIGLSQALGLPATVAWEDSSHLLEEPVMLLSVILLGRVLERRAKKRATRELRTLGSLVPQTSRLVFDQKGFARNEEDDAVKNMAAWNEFDTLTVETNDVRRGDMVKVLPGETIPVDGTIVAGKSAVDESLLTGESELVGKEAGKDVIAGTINYNGSLIVRSRSSGAESTVKAMKDFVETAQARDAPVQRLADSICGPFVYLILGLSTATFVFWQGFGYTFFKDFLVDYSYANMESLAWLSSSTSVALRYAVNVLVVACPCALGLATPTSVLVGTSLAAKQGVLIRGGDVLEELAKVDTIVVDKTGTVTKGWPSVSGVESIGGSLSKTELIHLAASLERNSSANHPIARGIMDAAEGGQGGGSVAVEDVEYEVGGGVKGRLDGKMTAVGSLAWVQNFVGTTSPSDFSAEEGSLDDQSRHATLVYVAVEGEGIVGRMSLVDAVREDAKDTLERLGKEVYMLSGDRQKTVSLVAESVGIESGKALGGKSPLQKAEFIAKLKQEGKRVAMIGDGVNDAPALATADVGIAVESAADAAASAADLILLSSRGSPFVQVEEAMAISDVTFRKIKQNLGWALVYNVVALPLATGALLPLGLTLDPALAGAMMAGSSLTVLVNSLSIPYAFSGGRGAEDEKLGKRVEA</sequence>
<dbReference type="GO" id="GO:0005507">
    <property type="term" value="F:copper ion binding"/>
    <property type="evidence" value="ECO:0007669"/>
    <property type="project" value="TreeGrafter"/>
</dbReference>
<evidence type="ECO:0000256" key="1">
    <source>
        <dbReference type="ARBA" id="ARBA00004141"/>
    </source>
</evidence>
<dbReference type="PROSITE" id="PS00154">
    <property type="entry name" value="ATPASE_E1_E2"/>
    <property type="match status" value="1"/>
</dbReference>
<dbReference type="Pfam" id="PF00403">
    <property type="entry name" value="HMA"/>
    <property type="match status" value="1"/>
</dbReference>
<keyword evidence="4 10" id="KW-0479">Metal-binding</keyword>
<dbReference type="SUPFAM" id="SSF81665">
    <property type="entry name" value="Calcium ATPase, transmembrane domain M"/>
    <property type="match status" value="1"/>
</dbReference>
<evidence type="ECO:0000256" key="7">
    <source>
        <dbReference type="ARBA" id="ARBA00022967"/>
    </source>
</evidence>
<evidence type="ECO:0000256" key="9">
    <source>
        <dbReference type="ARBA" id="ARBA00023136"/>
    </source>
</evidence>
<dbReference type="SFLD" id="SFLDS00003">
    <property type="entry name" value="Haloacid_Dehalogenase"/>
    <property type="match status" value="1"/>
</dbReference>
<dbReference type="InterPro" id="IPR001757">
    <property type="entry name" value="P_typ_ATPase"/>
</dbReference>
<evidence type="ECO:0000313" key="13">
    <source>
        <dbReference type="EMBL" id="QDZ24536.1"/>
    </source>
</evidence>
<feature type="transmembrane region" description="Helical" evidence="10">
    <location>
        <begin position="899"/>
        <end position="922"/>
    </location>
</feature>
<dbReference type="CDD" id="cd00371">
    <property type="entry name" value="HMA"/>
    <property type="match status" value="1"/>
</dbReference>
<dbReference type="InterPro" id="IPR008250">
    <property type="entry name" value="ATPase_P-typ_transduc_dom_A_sf"/>
</dbReference>
<evidence type="ECO:0000256" key="2">
    <source>
        <dbReference type="ARBA" id="ARBA00006024"/>
    </source>
</evidence>
<dbReference type="SUPFAM" id="SSF81653">
    <property type="entry name" value="Calcium ATPase, transduction domain A"/>
    <property type="match status" value="1"/>
</dbReference>
<dbReference type="SUPFAM" id="SSF56784">
    <property type="entry name" value="HAD-like"/>
    <property type="match status" value="1"/>
</dbReference>
<feature type="transmembrane region" description="Helical" evidence="10">
    <location>
        <begin position="498"/>
        <end position="521"/>
    </location>
</feature>
<dbReference type="InterPro" id="IPR023298">
    <property type="entry name" value="ATPase_P-typ_TM_dom_sf"/>
</dbReference>
<feature type="region of interest" description="Disordered" evidence="11">
    <location>
        <begin position="1"/>
        <end position="46"/>
    </location>
</feature>
<dbReference type="InterPro" id="IPR017969">
    <property type="entry name" value="Heavy-metal-associated_CS"/>
</dbReference>
<comment type="caution">
    <text evidence="10">Lacks conserved residue(s) required for the propagation of feature annotation.</text>
</comment>
<dbReference type="PROSITE" id="PS01047">
    <property type="entry name" value="HMA_1"/>
    <property type="match status" value="1"/>
</dbReference>
<dbReference type="SFLD" id="SFLDG00002">
    <property type="entry name" value="C1.7:_P-type_atpase_like"/>
    <property type="match status" value="1"/>
</dbReference>
<dbReference type="FunFam" id="2.70.150.10:FF:000002">
    <property type="entry name" value="Copper-transporting ATPase 1, putative"/>
    <property type="match status" value="1"/>
</dbReference>
<dbReference type="GO" id="GO:0005524">
    <property type="term" value="F:ATP binding"/>
    <property type="evidence" value="ECO:0007669"/>
    <property type="project" value="UniProtKB-UniRule"/>
</dbReference>
<dbReference type="InterPro" id="IPR036163">
    <property type="entry name" value="HMA_dom_sf"/>
</dbReference>
<feature type="region of interest" description="Disordered" evidence="11">
    <location>
        <begin position="53"/>
        <end position="72"/>
    </location>
</feature>
<dbReference type="PRINTS" id="PR00119">
    <property type="entry name" value="CATATPASE"/>
</dbReference>
<dbReference type="EMBL" id="CP031046">
    <property type="protein sequence ID" value="QDZ24536.1"/>
    <property type="molecule type" value="Genomic_DNA"/>
</dbReference>
<dbReference type="InterPro" id="IPR044492">
    <property type="entry name" value="P_typ_ATPase_HD_dom"/>
</dbReference>
<dbReference type="InterPro" id="IPR006121">
    <property type="entry name" value="HMA_dom"/>
</dbReference>
<evidence type="ECO:0000256" key="10">
    <source>
        <dbReference type="RuleBase" id="RU362081"/>
    </source>
</evidence>
<feature type="compositionally biased region" description="Low complexity" evidence="11">
    <location>
        <begin position="53"/>
        <end position="62"/>
    </location>
</feature>
<keyword evidence="6 10" id="KW-0067">ATP-binding</keyword>
<dbReference type="Gene3D" id="3.40.1110.10">
    <property type="entry name" value="Calcium-transporting ATPase, cytoplasmic domain N"/>
    <property type="match status" value="1"/>
</dbReference>
<evidence type="ECO:0000256" key="8">
    <source>
        <dbReference type="ARBA" id="ARBA00022989"/>
    </source>
</evidence>
<keyword evidence="9 10" id="KW-0472">Membrane</keyword>
<dbReference type="Pfam" id="PF00702">
    <property type="entry name" value="Hydrolase"/>
    <property type="match status" value="1"/>
</dbReference>
<dbReference type="NCBIfam" id="TIGR01494">
    <property type="entry name" value="ATPase_P-type"/>
    <property type="match status" value="1"/>
</dbReference>
<dbReference type="GO" id="GO:0016020">
    <property type="term" value="C:membrane"/>
    <property type="evidence" value="ECO:0007669"/>
    <property type="project" value="UniProtKB-SubCell"/>
</dbReference>
<dbReference type="NCBIfam" id="TIGR01525">
    <property type="entry name" value="ATPase-IB_hvy"/>
    <property type="match status" value="1"/>
</dbReference>
<evidence type="ECO:0000256" key="3">
    <source>
        <dbReference type="ARBA" id="ARBA00022692"/>
    </source>
</evidence>
<keyword evidence="3 10" id="KW-0812">Transmembrane</keyword>
<dbReference type="Pfam" id="PF00122">
    <property type="entry name" value="E1-E2_ATPase"/>
    <property type="match status" value="1"/>
</dbReference>
<keyword evidence="8 10" id="KW-1133">Transmembrane helix</keyword>
<dbReference type="Gene3D" id="2.70.150.10">
    <property type="entry name" value="Calcium-transporting ATPase, cytoplasmic transduction domain A"/>
    <property type="match status" value="1"/>
</dbReference>
<dbReference type="PANTHER" id="PTHR43520">
    <property type="entry name" value="ATP7, ISOFORM B"/>
    <property type="match status" value="1"/>
</dbReference>
<dbReference type="STRING" id="1764295.A0A5B8MWI7"/>
<dbReference type="Gene3D" id="3.30.70.100">
    <property type="match status" value="1"/>
</dbReference>
<organism evidence="13 14">
    <name type="scientific">Chloropicon primus</name>
    <dbReference type="NCBI Taxonomy" id="1764295"/>
    <lineage>
        <taxon>Eukaryota</taxon>
        <taxon>Viridiplantae</taxon>
        <taxon>Chlorophyta</taxon>
        <taxon>Chloropicophyceae</taxon>
        <taxon>Chloropicales</taxon>
        <taxon>Chloropicaceae</taxon>
        <taxon>Chloropicon</taxon>
    </lineage>
</organism>
<keyword evidence="5 10" id="KW-0547">Nucleotide-binding</keyword>
<evidence type="ECO:0000256" key="5">
    <source>
        <dbReference type="ARBA" id="ARBA00022741"/>
    </source>
</evidence>
<comment type="similarity">
    <text evidence="2 10">Belongs to the cation transport ATPase (P-type) (TC 3.A.3) family. Type IB subfamily.</text>
</comment>
<dbReference type="GO" id="GO:0055070">
    <property type="term" value="P:copper ion homeostasis"/>
    <property type="evidence" value="ECO:0007669"/>
    <property type="project" value="TreeGrafter"/>
</dbReference>
<dbReference type="SUPFAM" id="SSF55008">
    <property type="entry name" value="HMA, heavy metal-associated domain"/>
    <property type="match status" value="1"/>
</dbReference>
<evidence type="ECO:0000256" key="4">
    <source>
        <dbReference type="ARBA" id="ARBA00022723"/>
    </source>
</evidence>
<proteinExistence type="inferred from homology"/>
<dbReference type="InterPro" id="IPR023214">
    <property type="entry name" value="HAD_sf"/>
</dbReference>
<evidence type="ECO:0000259" key="12">
    <source>
        <dbReference type="PROSITE" id="PS50846"/>
    </source>
</evidence>
<dbReference type="AlphaFoldDB" id="A0A5B8MWI7"/>
<dbReference type="PROSITE" id="PS50846">
    <property type="entry name" value="HMA_2"/>
    <property type="match status" value="1"/>
</dbReference>